<dbReference type="Proteomes" id="UP000225379">
    <property type="component" value="Unassembled WGS sequence"/>
</dbReference>
<accession>A0A2B8B862</accession>
<dbReference type="EMBL" id="PDKW01000043">
    <property type="protein sequence ID" value="PGH54000.1"/>
    <property type="molecule type" value="Genomic_DNA"/>
</dbReference>
<dbReference type="RefSeq" id="WP_098740047.1">
    <property type="nucleotide sequence ID" value="NZ_PDKW01000043.1"/>
</dbReference>
<proteinExistence type="predicted"/>
<evidence type="ECO:0000313" key="2">
    <source>
        <dbReference type="Proteomes" id="UP000225379"/>
    </source>
</evidence>
<dbReference type="OrthoDB" id="7306445at2"/>
<comment type="caution">
    <text evidence="1">The sequence shown here is derived from an EMBL/GenBank/DDBJ whole genome shotgun (WGS) entry which is preliminary data.</text>
</comment>
<dbReference type="AlphaFoldDB" id="A0A2B8B862"/>
<keyword evidence="2" id="KW-1185">Reference proteome</keyword>
<name>A0A2B8B862_9PROT</name>
<evidence type="ECO:0000313" key="1">
    <source>
        <dbReference type="EMBL" id="PGH54000.1"/>
    </source>
</evidence>
<gene>
    <name evidence="1" type="ORF">CRT60_29665</name>
</gene>
<organism evidence="1 2">
    <name type="scientific">Azospirillum palustre</name>
    <dbReference type="NCBI Taxonomy" id="2044885"/>
    <lineage>
        <taxon>Bacteria</taxon>
        <taxon>Pseudomonadati</taxon>
        <taxon>Pseudomonadota</taxon>
        <taxon>Alphaproteobacteria</taxon>
        <taxon>Rhodospirillales</taxon>
        <taxon>Azospirillaceae</taxon>
        <taxon>Azospirillum</taxon>
    </lineage>
</organism>
<sequence>MTGRTSTGRAAETSAKETSLKGRRELAALNDALALAERGLGRQTVAALMARLLRVAAMFPRSVDDTLMWQVTDLVTGDDLSDGVKLTLIRMGWASIVQAQYRAHGLRMVDAPKRRQAAAA</sequence>
<reference evidence="2" key="1">
    <citation type="submission" date="2017-10" db="EMBL/GenBank/DDBJ databases">
        <authorList>
            <person name="Kravchenko I.K."/>
            <person name="Grouzdev D.S."/>
        </authorList>
    </citation>
    <scope>NUCLEOTIDE SEQUENCE [LARGE SCALE GENOMIC DNA]</scope>
    <source>
        <strain evidence="2">B2</strain>
    </source>
</reference>
<protein>
    <submittedName>
        <fullName evidence="1">Uncharacterized protein</fullName>
    </submittedName>
</protein>